<organism evidence="11 12">
    <name type="scientific">Campylobacter lari</name>
    <dbReference type="NCBI Taxonomy" id="201"/>
    <lineage>
        <taxon>Bacteria</taxon>
        <taxon>Pseudomonadati</taxon>
        <taxon>Campylobacterota</taxon>
        <taxon>Epsilonproteobacteria</taxon>
        <taxon>Campylobacterales</taxon>
        <taxon>Campylobacteraceae</taxon>
        <taxon>Campylobacter</taxon>
    </lineage>
</organism>
<dbReference type="GO" id="GO:0046872">
    <property type="term" value="F:metal ion binding"/>
    <property type="evidence" value="ECO:0007669"/>
    <property type="project" value="UniProtKB-KW"/>
</dbReference>
<dbReference type="GO" id="GO:0004222">
    <property type="term" value="F:metalloendopeptidase activity"/>
    <property type="evidence" value="ECO:0007669"/>
    <property type="project" value="InterPro"/>
</dbReference>
<proteinExistence type="inferred from homology"/>
<keyword evidence="4 9" id="KW-0547">Nucleotide-binding</keyword>
<dbReference type="PANTHER" id="PTHR23076">
    <property type="entry name" value="METALLOPROTEASE M41 FTSH"/>
    <property type="match status" value="1"/>
</dbReference>
<dbReference type="SUPFAM" id="SSF140990">
    <property type="entry name" value="FtsH protease domain-like"/>
    <property type="match status" value="1"/>
</dbReference>
<dbReference type="PANTHER" id="PTHR23076:SF97">
    <property type="entry name" value="ATP-DEPENDENT ZINC METALLOPROTEASE YME1L1"/>
    <property type="match status" value="1"/>
</dbReference>
<comment type="caution">
    <text evidence="11">The sequence shown here is derived from an EMBL/GenBank/DDBJ whole genome shotgun (WGS) entry which is preliminary data.</text>
</comment>
<keyword evidence="2" id="KW-0645">Protease</keyword>
<dbReference type="InterPro" id="IPR027417">
    <property type="entry name" value="P-loop_NTPase"/>
</dbReference>
<dbReference type="GO" id="GO:0004176">
    <property type="term" value="F:ATP-dependent peptidase activity"/>
    <property type="evidence" value="ECO:0007669"/>
    <property type="project" value="InterPro"/>
</dbReference>
<feature type="domain" description="AAA+ ATPase" evidence="10">
    <location>
        <begin position="178"/>
        <end position="314"/>
    </location>
</feature>
<keyword evidence="6" id="KW-0862">Zinc</keyword>
<dbReference type="GO" id="GO:0016887">
    <property type="term" value="F:ATP hydrolysis activity"/>
    <property type="evidence" value="ECO:0007669"/>
    <property type="project" value="InterPro"/>
</dbReference>
<evidence type="ECO:0000259" key="10">
    <source>
        <dbReference type="SMART" id="SM00382"/>
    </source>
</evidence>
<keyword evidence="7 9" id="KW-0067">ATP-binding</keyword>
<dbReference type="InterPro" id="IPR003960">
    <property type="entry name" value="ATPase_AAA_CS"/>
</dbReference>
<name>A0A7U7X6Y1_CAMLA</name>
<evidence type="ECO:0000256" key="7">
    <source>
        <dbReference type="ARBA" id="ARBA00022840"/>
    </source>
</evidence>
<sequence length="532" mass="60691">MKNKKIILASFLLLCVLLAIFFVKNQPENISKAYYEELLNNDLIQKAIIDQNEILLKSKEGNFLIAKELVNLGTLWEKIPLEYSKEYNLSSIFLVLILLTFLISFLMFLNKKNKYKQNLLSSQKDILENNESKNIIKAVVSDVKFDDVAGVEEAKVELLEIVDFLKNPTKYKNFGVKMPKGVLLVGPPGVGKTLIAKAVAGEAGVPFFYQSGASFVEIYVGMGAKRVRELFLKAKSQAPSIIFIDEIDAIGKSRGDFSNVERDSTLNQLLTQMDGFEDNSGVIVIAATNKIDLMDSALLRSGRFDRRIFISLPDFNDRVKILKNYMKEKNSNVNLEKIAKVSVGFSGAALETLVNEAAINAIRRKSNLIEENDFFAVLNKVLMGKKKIFSLNDKERKIQASYQAAKALCAFYFDVKFEKITLIEDRFKEYENTIKSRSELLNKIKVYLAGNIAMQILFNETYTNAQADFLKIKELINFMENFDMIDENFLQEQKQEVKEFLELMKIKVEKLANFLLENEKIEKKDVENIIME</sequence>
<dbReference type="InterPro" id="IPR003959">
    <property type="entry name" value="ATPase_AAA_core"/>
</dbReference>
<dbReference type="Pfam" id="PF00004">
    <property type="entry name" value="AAA"/>
    <property type="match status" value="1"/>
</dbReference>
<comment type="similarity">
    <text evidence="9">Belongs to the AAA ATPase family.</text>
</comment>
<dbReference type="InterPro" id="IPR003593">
    <property type="entry name" value="AAA+_ATPase"/>
</dbReference>
<evidence type="ECO:0000256" key="8">
    <source>
        <dbReference type="ARBA" id="ARBA00023049"/>
    </source>
</evidence>
<evidence type="ECO:0000256" key="9">
    <source>
        <dbReference type="RuleBase" id="RU003651"/>
    </source>
</evidence>
<evidence type="ECO:0000256" key="4">
    <source>
        <dbReference type="ARBA" id="ARBA00022741"/>
    </source>
</evidence>
<dbReference type="GO" id="GO:0005886">
    <property type="term" value="C:plasma membrane"/>
    <property type="evidence" value="ECO:0007669"/>
    <property type="project" value="TreeGrafter"/>
</dbReference>
<dbReference type="Proteomes" id="UP000405656">
    <property type="component" value="Unassembled WGS sequence"/>
</dbReference>
<dbReference type="InterPro" id="IPR041569">
    <property type="entry name" value="AAA_lid_3"/>
</dbReference>
<keyword evidence="3" id="KW-0479">Metal-binding</keyword>
<dbReference type="SUPFAM" id="SSF52540">
    <property type="entry name" value="P-loop containing nucleoside triphosphate hydrolases"/>
    <property type="match status" value="1"/>
</dbReference>
<dbReference type="GO" id="GO:0006508">
    <property type="term" value="P:proteolysis"/>
    <property type="evidence" value="ECO:0007669"/>
    <property type="project" value="UniProtKB-KW"/>
</dbReference>
<dbReference type="Gene3D" id="1.10.8.60">
    <property type="match status" value="1"/>
</dbReference>
<keyword evidence="8" id="KW-0482">Metalloprotease</keyword>
<dbReference type="AlphaFoldDB" id="A0A7U7X6Y1"/>
<gene>
    <name evidence="11" type="ORF">YZ36_02575</name>
</gene>
<evidence type="ECO:0000256" key="5">
    <source>
        <dbReference type="ARBA" id="ARBA00022801"/>
    </source>
</evidence>
<protein>
    <submittedName>
        <fullName evidence="11">ATP-dependent metallopeptidase FtsH/Yme1/Tma family protein</fullName>
    </submittedName>
</protein>
<evidence type="ECO:0000256" key="2">
    <source>
        <dbReference type="ARBA" id="ARBA00022670"/>
    </source>
</evidence>
<dbReference type="GO" id="GO:0030163">
    <property type="term" value="P:protein catabolic process"/>
    <property type="evidence" value="ECO:0007669"/>
    <property type="project" value="TreeGrafter"/>
</dbReference>
<dbReference type="InterPro" id="IPR037219">
    <property type="entry name" value="Peptidase_M41-like"/>
</dbReference>
<comment type="cofactor">
    <cofactor evidence="1">
        <name>Zn(2+)</name>
        <dbReference type="ChEBI" id="CHEBI:29105"/>
    </cofactor>
</comment>
<dbReference type="RefSeq" id="WP_070257035.1">
    <property type="nucleotide sequence ID" value="NZ_AP028378.1"/>
</dbReference>
<dbReference type="FunFam" id="3.40.50.300:FF:000352">
    <property type="entry name" value="ATP-dependent zinc metalloprotease FTSH 7, chloroplastic"/>
    <property type="match status" value="1"/>
</dbReference>
<dbReference type="CDD" id="cd19501">
    <property type="entry name" value="RecA-like_FtsH"/>
    <property type="match status" value="1"/>
</dbReference>
<dbReference type="PROSITE" id="PS00674">
    <property type="entry name" value="AAA"/>
    <property type="match status" value="1"/>
</dbReference>
<dbReference type="Pfam" id="PF17862">
    <property type="entry name" value="AAA_lid_3"/>
    <property type="match status" value="1"/>
</dbReference>
<evidence type="ECO:0000256" key="3">
    <source>
        <dbReference type="ARBA" id="ARBA00022723"/>
    </source>
</evidence>
<dbReference type="SMART" id="SM00382">
    <property type="entry name" value="AAA"/>
    <property type="match status" value="1"/>
</dbReference>
<dbReference type="GO" id="GO:0005524">
    <property type="term" value="F:ATP binding"/>
    <property type="evidence" value="ECO:0007669"/>
    <property type="project" value="UniProtKB-KW"/>
</dbReference>
<evidence type="ECO:0000313" key="12">
    <source>
        <dbReference type="Proteomes" id="UP000405656"/>
    </source>
</evidence>
<accession>A0A7U7X6Y1</accession>
<dbReference type="GO" id="GO:0005737">
    <property type="term" value="C:cytoplasm"/>
    <property type="evidence" value="ECO:0007669"/>
    <property type="project" value="UniProtKB-ARBA"/>
</dbReference>
<evidence type="ECO:0000256" key="1">
    <source>
        <dbReference type="ARBA" id="ARBA00001947"/>
    </source>
</evidence>
<keyword evidence="5" id="KW-0378">Hydrolase</keyword>
<dbReference type="Gene3D" id="3.40.50.300">
    <property type="entry name" value="P-loop containing nucleotide triphosphate hydrolases"/>
    <property type="match status" value="1"/>
</dbReference>
<dbReference type="EMBL" id="AACCWZ010000003">
    <property type="protein sequence ID" value="EAK0450864.1"/>
    <property type="molecule type" value="Genomic_DNA"/>
</dbReference>
<reference evidence="11 12" key="1">
    <citation type="submission" date="2018-05" db="EMBL/GenBank/DDBJ databases">
        <authorList>
            <consortium name="PulseNet: The National Subtyping Network for Foodborne Disease Surveillance"/>
            <person name="Tarr C.L."/>
            <person name="Trees E."/>
            <person name="Katz L.S."/>
            <person name="Carleton-Romer H.A."/>
            <person name="Stroika S."/>
            <person name="Kucerova Z."/>
            <person name="Roache K.F."/>
            <person name="Sabol A.L."/>
            <person name="Besser J."/>
            <person name="Gerner-Smidt P."/>
        </authorList>
    </citation>
    <scope>NUCLEOTIDE SEQUENCE [LARGE SCALE GENOMIC DNA]</scope>
    <source>
        <strain evidence="11 12">20110455</strain>
    </source>
</reference>
<evidence type="ECO:0000256" key="6">
    <source>
        <dbReference type="ARBA" id="ARBA00022833"/>
    </source>
</evidence>
<evidence type="ECO:0000313" key="11">
    <source>
        <dbReference type="EMBL" id="EAK0450864.1"/>
    </source>
</evidence>
<dbReference type="Gene3D" id="1.20.58.760">
    <property type="entry name" value="Peptidase M41"/>
    <property type="match status" value="1"/>
</dbReference>